<dbReference type="InterPro" id="IPR029058">
    <property type="entry name" value="AB_hydrolase_fold"/>
</dbReference>
<evidence type="ECO:0000313" key="3">
    <source>
        <dbReference type="EMBL" id="MET4758212.1"/>
    </source>
</evidence>
<keyword evidence="4" id="KW-1185">Reference proteome</keyword>
<keyword evidence="1 3" id="KW-0378">Hydrolase</keyword>
<evidence type="ECO:0000313" key="4">
    <source>
        <dbReference type="Proteomes" id="UP001549366"/>
    </source>
</evidence>
<gene>
    <name evidence="3" type="ORF">V5J35_003404</name>
</gene>
<name>A0ABV2SKB1_9GAMM</name>
<dbReference type="PRINTS" id="PR00412">
    <property type="entry name" value="EPOXHYDRLASE"/>
</dbReference>
<accession>A0ABV2SKB1</accession>
<dbReference type="RefSeq" id="WP_354008314.1">
    <property type="nucleotide sequence ID" value="NZ_JBEWTA010000001.1"/>
</dbReference>
<dbReference type="EMBL" id="JBEWTB010000002">
    <property type="protein sequence ID" value="MET4758212.1"/>
    <property type="molecule type" value="Genomic_DNA"/>
</dbReference>
<dbReference type="Pfam" id="PF00561">
    <property type="entry name" value="Abhydrolase_1"/>
    <property type="match status" value="1"/>
</dbReference>
<reference evidence="3 4" key="1">
    <citation type="submission" date="2024-06" db="EMBL/GenBank/DDBJ databases">
        <title>Genomic Encyclopedia of Type Strains, Phase V (KMG-V): Genome sequencing to study the core and pangenomes of soil and plant-associated prokaryotes.</title>
        <authorList>
            <person name="Whitman W."/>
        </authorList>
    </citation>
    <scope>NUCLEOTIDE SEQUENCE [LARGE SCALE GENOMIC DNA]</scope>
    <source>
        <strain evidence="3 4">NE40</strain>
    </source>
</reference>
<evidence type="ECO:0000259" key="2">
    <source>
        <dbReference type="Pfam" id="PF00561"/>
    </source>
</evidence>
<comment type="caution">
    <text evidence="3">The sequence shown here is derived from an EMBL/GenBank/DDBJ whole genome shotgun (WGS) entry which is preliminary data.</text>
</comment>
<dbReference type="InterPro" id="IPR000073">
    <property type="entry name" value="AB_hydrolase_1"/>
</dbReference>
<dbReference type="EC" id="3.1.-.-" evidence="3"/>
<dbReference type="Proteomes" id="UP001549366">
    <property type="component" value="Unassembled WGS sequence"/>
</dbReference>
<dbReference type="Gene3D" id="3.40.50.1820">
    <property type="entry name" value="alpha/beta hydrolase"/>
    <property type="match status" value="1"/>
</dbReference>
<organism evidence="3 4">
    <name type="scientific">Endozoicomonas lisbonensis</name>
    <dbReference type="NCBI Taxonomy" id="3120522"/>
    <lineage>
        <taxon>Bacteria</taxon>
        <taxon>Pseudomonadati</taxon>
        <taxon>Pseudomonadota</taxon>
        <taxon>Gammaproteobacteria</taxon>
        <taxon>Oceanospirillales</taxon>
        <taxon>Endozoicomonadaceae</taxon>
        <taxon>Endozoicomonas</taxon>
    </lineage>
</organism>
<dbReference type="SUPFAM" id="SSF53474">
    <property type="entry name" value="alpha/beta-Hydrolases"/>
    <property type="match status" value="1"/>
</dbReference>
<sequence length="259" mass="29038">MKLYSRTQGQGINLLSVHGLFGSQENLGAINRRLAESFYVHGVDVRNHGRSPHQTSMQYSDMAADLIEYMDEQGIEQAHLLGHSMGGKVVMETALQYPDRVNRVAVLDIAPVTYTVRRHDDVFAGLKAVNLNTLEKRSDADAVLANYISEAAIRQFLLKNLFKKADGGFGWRMNLETIEQSYQSILSGQQAGKPFPGEVLFLKGSDSDYILPEHRSEVLKLFPGASLRSIHGTGHWLHAEKPDLVANALIRFFNRDHYE</sequence>
<protein>
    <submittedName>
        <fullName evidence="3">Esterase</fullName>
        <ecNumber evidence="3">3.1.-.-</ecNumber>
    </submittedName>
</protein>
<dbReference type="PRINTS" id="PR00111">
    <property type="entry name" value="ABHYDROLASE"/>
</dbReference>
<dbReference type="PANTHER" id="PTHR46118">
    <property type="entry name" value="PROTEIN ABHD11"/>
    <property type="match status" value="1"/>
</dbReference>
<proteinExistence type="predicted"/>
<dbReference type="PANTHER" id="PTHR46118:SF4">
    <property type="entry name" value="PROTEIN ABHD11"/>
    <property type="match status" value="1"/>
</dbReference>
<dbReference type="GO" id="GO:0016787">
    <property type="term" value="F:hydrolase activity"/>
    <property type="evidence" value="ECO:0007669"/>
    <property type="project" value="UniProtKB-KW"/>
</dbReference>
<evidence type="ECO:0000256" key="1">
    <source>
        <dbReference type="ARBA" id="ARBA00022801"/>
    </source>
</evidence>
<feature type="domain" description="AB hydrolase-1" evidence="2">
    <location>
        <begin position="14"/>
        <end position="242"/>
    </location>
</feature>
<dbReference type="InterPro" id="IPR000639">
    <property type="entry name" value="Epox_hydrolase-like"/>
</dbReference>